<protein>
    <submittedName>
        <fullName evidence="2">Uncharacterized protein</fullName>
    </submittedName>
</protein>
<feature type="region of interest" description="Disordered" evidence="1">
    <location>
        <begin position="1"/>
        <end position="22"/>
    </location>
</feature>
<organism evidence="2">
    <name type="scientific">marine sediment metagenome</name>
    <dbReference type="NCBI Taxonomy" id="412755"/>
    <lineage>
        <taxon>unclassified sequences</taxon>
        <taxon>metagenomes</taxon>
        <taxon>ecological metagenomes</taxon>
    </lineage>
</organism>
<comment type="caution">
    <text evidence="2">The sequence shown here is derived from an EMBL/GenBank/DDBJ whole genome shotgun (WGS) entry which is preliminary data.</text>
</comment>
<dbReference type="InterPro" id="IPR029016">
    <property type="entry name" value="GAF-like_dom_sf"/>
</dbReference>
<sequence>MAFLQKKLKETTGSRQNPPATLKKDPHLLLQTLESIYYIKDLDTLLETVLYEARKFVNAEAGTIYLA</sequence>
<evidence type="ECO:0000313" key="2">
    <source>
        <dbReference type="EMBL" id="KKK99622.1"/>
    </source>
</evidence>
<reference evidence="2" key="1">
    <citation type="journal article" date="2015" name="Nature">
        <title>Complex archaea that bridge the gap between prokaryotes and eukaryotes.</title>
        <authorList>
            <person name="Spang A."/>
            <person name="Saw J.H."/>
            <person name="Jorgensen S.L."/>
            <person name="Zaremba-Niedzwiedzka K."/>
            <person name="Martijn J."/>
            <person name="Lind A.E."/>
            <person name="van Eijk R."/>
            <person name="Schleper C."/>
            <person name="Guy L."/>
            <person name="Ettema T.J."/>
        </authorList>
    </citation>
    <scope>NUCLEOTIDE SEQUENCE</scope>
</reference>
<dbReference type="Gene3D" id="3.30.450.40">
    <property type="match status" value="1"/>
</dbReference>
<accession>A0A0F9A067</accession>
<dbReference type="AlphaFoldDB" id="A0A0F9A067"/>
<proteinExistence type="predicted"/>
<name>A0A0F9A067_9ZZZZ</name>
<dbReference type="EMBL" id="LAZR01045126">
    <property type="protein sequence ID" value="KKK99622.1"/>
    <property type="molecule type" value="Genomic_DNA"/>
</dbReference>
<feature type="non-terminal residue" evidence="2">
    <location>
        <position position="67"/>
    </location>
</feature>
<gene>
    <name evidence="2" type="ORF">LCGC14_2630930</name>
</gene>
<evidence type="ECO:0000256" key="1">
    <source>
        <dbReference type="SAM" id="MobiDB-lite"/>
    </source>
</evidence>